<protein>
    <submittedName>
        <fullName evidence="2">Uncharacterized protein</fullName>
    </submittedName>
</protein>
<feature type="compositionally biased region" description="Basic and acidic residues" evidence="1">
    <location>
        <begin position="23"/>
        <end position="50"/>
    </location>
</feature>
<evidence type="ECO:0000256" key="1">
    <source>
        <dbReference type="SAM" id="MobiDB-lite"/>
    </source>
</evidence>
<proteinExistence type="predicted"/>
<gene>
    <name evidence="2" type="ORF">CVO96_02600</name>
</gene>
<evidence type="ECO:0000313" key="2">
    <source>
        <dbReference type="EMBL" id="PNY80404.1"/>
    </source>
</evidence>
<feature type="region of interest" description="Disordered" evidence="1">
    <location>
        <begin position="1"/>
        <end position="80"/>
    </location>
</feature>
<evidence type="ECO:0000313" key="3">
    <source>
        <dbReference type="Proteomes" id="UP000236379"/>
    </source>
</evidence>
<name>A0A2K3UV42_9DEIO</name>
<comment type="caution">
    <text evidence="2">The sequence shown here is derived from an EMBL/GenBank/DDBJ whole genome shotgun (WGS) entry which is preliminary data.</text>
</comment>
<reference evidence="2 3" key="1">
    <citation type="submission" date="2018-01" db="EMBL/GenBank/DDBJ databases">
        <title>Deinococcus koreensis sp. nov., a radiation-resistant bacterium isolated from river water.</title>
        <authorList>
            <person name="Choi A."/>
        </authorList>
    </citation>
    <scope>NUCLEOTIDE SEQUENCE [LARGE SCALE GENOMIC DNA]</scope>
    <source>
        <strain evidence="2 3">SJW1-2</strain>
    </source>
</reference>
<dbReference type="Proteomes" id="UP000236379">
    <property type="component" value="Unassembled WGS sequence"/>
</dbReference>
<dbReference type="EMBL" id="PPPD01000001">
    <property type="protein sequence ID" value="PNY80404.1"/>
    <property type="molecule type" value="Genomic_DNA"/>
</dbReference>
<feature type="compositionally biased region" description="Basic and acidic residues" evidence="1">
    <location>
        <begin position="62"/>
        <end position="80"/>
    </location>
</feature>
<keyword evidence="3" id="KW-1185">Reference proteome</keyword>
<accession>A0A2K3UV42</accession>
<sequence>MSVGQFPALDWGMKKTSSTPDPKGSDNRTKRGEWTPDVSRAADEEMRKLSQESPELSPATESVDKSHLSVPAERHMPDEA</sequence>
<dbReference type="AlphaFoldDB" id="A0A2K3UV42"/>
<organism evidence="2 3">
    <name type="scientific">Deinococcus koreensis</name>
    <dbReference type="NCBI Taxonomy" id="2054903"/>
    <lineage>
        <taxon>Bacteria</taxon>
        <taxon>Thermotogati</taxon>
        <taxon>Deinococcota</taxon>
        <taxon>Deinococci</taxon>
        <taxon>Deinococcales</taxon>
        <taxon>Deinococcaceae</taxon>
        <taxon>Deinococcus</taxon>
    </lineage>
</organism>